<keyword evidence="5" id="KW-0418">Kinase</keyword>
<name>A0A1Y6J0M9_9VIBR</name>
<dbReference type="EMBL" id="FXXI01000011">
    <property type="protein sequence ID" value="SMS02630.1"/>
    <property type="molecule type" value="Genomic_DNA"/>
</dbReference>
<feature type="domain" description="PurM-like N-terminal" evidence="2">
    <location>
        <begin position="39"/>
        <end position="144"/>
    </location>
</feature>
<feature type="domain" description="PurM-like C-terminal" evidence="3">
    <location>
        <begin position="192"/>
        <end position="295"/>
    </location>
</feature>
<dbReference type="InterPro" id="IPR016188">
    <property type="entry name" value="PurM-like_N"/>
</dbReference>
<dbReference type="GO" id="GO:0009228">
    <property type="term" value="P:thiamine biosynthetic process"/>
    <property type="evidence" value="ECO:0007669"/>
    <property type="project" value="UniProtKB-KW"/>
</dbReference>
<dbReference type="OrthoDB" id="9767928at2"/>
<dbReference type="InterPro" id="IPR024030">
    <property type="entry name" value="AIR_synthase-rel_sll0787"/>
</dbReference>
<dbReference type="Gene3D" id="3.90.650.10">
    <property type="entry name" value="PurM-like C-terminal domain"/>
    <property type="match status" value="1"/>
</dbReference>
<dbReference type="InterPro" id="IPR011413">
    <property type="entry name" value="UCP036540_AIR"/>
</dbReference>
<reference evidence="5 6" key="1">
    <citation type="submission" date="2017-05" db="EMBL/GenBank/DDBJ databases">
        <authorList>
            <person name="Song R."/>
            <person name="Chenine A.L."/>
            <person name="Ruprecht R.M."/>
        </authorList>
    </citation>
    <scope>NUCLEOTIDE SEQUENCE [LARGE SCALE GENOMIC DNA]</scope>
    <source>
        <strain evidence="5 6">CECT 7927</strain>
    </source>
</reference>
<dbReference type="EMBL" id="JAWRCO010000002">
    <property type="protein sequence ID" value="MDW6005160.1"/>
    <property type="molecule type" value="Genomic_DNA"/>
</dbReference>
<dbReference type="PIRSF" id="PIRSF036540">
    <property type="entry name" value="UCP036540_AIR"/>
    <property type="match status" value="1"/>
</dbReference>
<dbReference type="CDD" id="cd02192">
    <property type="entry name" value="PurM-like3"/>
    <property type="match status" value="1"/>
</dbReference>
<dbReference type="InterPro" id="IPR006283">
    <property type="entry name" value="ThiL-like"/>
</dbReference>
<dbReference type="InterPro" id="IPR010918">
    <property type="entry name" value="PurM-like_C_dom"/>
</dbReference>
<evidence type="ECO:0000259" key="3">
    <source>
        <dbReference type="Pfam" id="PF02769"/>
    </source>
</evidence>
<evidence type="ECO:0000313" key="7">
    <source>
        <dbReference type="Proteomes" id="UP001283366"/>
    </source>
</evidence>
<dbReference type="PANTHER" id="PTHR30270:SF0">
    <property type="entry name" value="THIAMINE-MONOPHOSPHATE KINASE"/>
    <property type="match status" value="1"/>
</dbReference>
<dbReference type="Proteomes" id="UP001283366">
    <property type="component" value="Unassembled WGS sequence"/>
</dbReference>
<dbReference type="GO" id="GO:0009030">
    <property type="term" value="F:thiamine-phosphate kinase activity"/>
    <property type="evidence" value="ECO:0007669"/>
    <property type="project" value="InterPro"/>
</dbReference>
<dbReference type="RefSeq" id="WP_087482635.1">
    <property type="nucleotide sequence ID" value="NZ_AP024884.1"/>
</dbReference>
<accession>A0A1Y6J0M9</accession>
<dbReference type="InterPro" id="IPR036676">
    <property type="entry name" value="PurM-like_C_sf"/>
</dbReference>
<evidence type="ECO:0000259" key="2">
    <source>
        <dbReference type="Pfam" id="PF00586"/>
    </source>
</evidence>
<protein>
    <submittedName>
        <fullName evidence="4">Sll0787 family AIR synthase-like protein</fullName>
    </submittedName>
    <submittedName>
        <fullName evidence="5">Thiamine monophosphate kinase</fullName>
    </submittedName>
</protein>
<dbReference type="Pfam" id="PF02769">
    <property type="entry name" value="AIRS_C"/>
    <property type="match status" value="1"/>
</dbReference>
<gene>
    <name evidence="4" type="ORF">SBX37_20045</name>
    <name evidence="5" type="ORF">VIM7927_03964</name>
</gene>
<keyword evidence="1" id="KW-0784">Thiamine biosynthesis</keyword>
<dbReference type="SUPFAM" id="SSF56042">
    <property type="entry name" value="PurM C-terminal domain-like"/>
    <property type="match status" value="1"/>
</dbReference>
<dbReference type="SUPFAM" id="SSF55326">
    <property type="entry name" value="PurM N-terminal domain-like"/>
    <property type="match status" value="1"/>
</dbReference>
<evidence type="ECO:0000313" key="6">
    <source>
        <dbReference type="Proteomes" id="UP000196125"/>
    </source>
</evidence>
<evidence type="ECO:0000313" key="4">
    <source>
        <dbReference type="EMBL" id="MDW6005160.1"/>
    </source>
</evidence>
<proteinExistence type="predicted"/>
<dbReference type="PANTHER" id="PTHR30270">
    <property type="entry name" value="THIAMINE-MONOPHOSPHATE KINASE"/>
    <property type="match status" value="1"/>
</dbReference>
<keyword evidence="5" id="KW-0808">Transferase</keyword>
<dbReference type="Pfam" id="PF00586">
    <property type="entry name" value="AIRS"/>
    <property type="match status" value="1"/>
</dbReference>
<sequence>MLECLIKQVRQATGIEGKRQLSHVFDRFEPVNRWGYPNGDDTAVIPHGNGYDLLAIEGFIPEFVEHDPWFAGWCSVMVNLSDIAAMGGTPTAVVNAVWGKNSQDIQRLQHGILDAARAYEVDVVGGHTCHHTPYNQLSVAVLGRATTLMTSFDVQPGNALLAVVDLRGQYMAPFLNWNAATTAPKGQLRENLALFPQLARIDGVTGCKDISQAGLLGTVLMLMSCSGRGADIQLAEITRPRDVSLADWLLTFPSFGYLISCEHECIPEITALFQKRGISVSVIGTVNETAQVTVGYGTQHATFWDFEQETFWNFPPEKEYALCR</sequence>
<evidence type="ECO:0000313" key="5">
    <source>
        <dbReference type="EMBL" id="SMS02630.1"/>
    </source>
</evidence>
<dbReference type="Gene3D" id="3.30.1330.10">
    <property type="entry name" value="PurM-like, N-terminal domain"/>
    <property type="match status" value="1"/>
</dbReference>
<dbReference type="NCBIfam" id="TIGR04049">
    <property type="entry name" value="AIR_rel_sll0787"/>
    <property type="match status" value="1"/>
</dbReference>
<organism evidence="5 6">
    <name type="scientific">Vibrio mangrovi</name>
    <dbReference type="NCBI Taxonomy" id="474394"/>
    <lineage>
        <taxon>Bacteria</taxon>
        <taxon>Pseudomonadati</taxon>
        <taxon>Pseudomonadota</taxon>
        <taxon>Gammaproteobacteria</taxon>
        <taxon>Vibrionales</taxon>
        <taxon>Vibrionaceae</taxon>
        <taxon>Vibrio</taxon>
    </lineage>
</organism>
<dbReference type="Proteomes" id="UP000196125">
    <property type="component" value="Unassembled WGS sequence"/>
</dbReference>
<reference evidence="4 7" key="2">
    <citation type="submission" date="2023-11" db="EMBL/GenBank/DDBJ databases">
        <title>Plant-associative lifestyle of Vibrio porteresiae and its evolutionary dynamics.</title>
        <authorList>
            <person name="Rameshkumar N."/>
            <person name="Kirti K."/>
        </authorList>
    </citation>
    <scope>NUCLEOTIDE SEQUENCE [LARGE SCALE GENOMIC DNA]</scope>
    <source>
        <strain evidence="4 7">MSSRF38</strain>
    </source>
</reference>
<dbReference type="AlphaFoldDB" id="A0A1Y6J0M9"/>
<evidence type="ECO:0000256" key="1">
    <source>
        <dbReference type="ARBA" id="ARBA00022977"/>
    </source>
</evidence>
<keyword evidence="7" id="KW-1185">Reference proteome</keyword>
<dbReference type="InterPro" id="IPR036921">
    <property type="entry name" value="PurM-like_N_sf"/>
</dbReference>